<accession>A0A9N9MFC1</accession>
<protein>
    <submittedName>
        <fullName evidence="2">Uncharacterized protein</fullName>
    </submittedName>
</protein>
<evidence type="ECO:0000313" key="2">
    <source>
        <dbReference type="EMBL" id="CAG9763711.1"/>
    </source>
</evidence>
<reference evidence="2" key="1">
    <citation type="submission" date="2022-01" db="EMBL/GenBank/DDBJ databases">
        <authorList>
            <person name="King R."/>
        </authorList>
    </citation>
    <scope>NUCLEOTIDE SEQUENCE</scope>
</reference>
<evidence type="ECO:0000256" key="1">
    <source>
        <dbReference type="SAM" id="MobiDB-lite"/>
    </source>
</evidence>
<dbReference type="Proteomes" id="UP001152799">
    <property type="component" value="Chromosome 14"/>
</dbReference>
<name>A0A9N9MFC1_9CUCU</name>
<evidence type="ECO:0000313" key="3">
    <source>
        <dbReference type="Proteomes" id="UP001152799"/>
    </source>
</evidence>
<organism evidence="2 3">
    <name type="scientific">Ceutorhynchus assimilis</name>
    <name type="common">cabbage seed weevil</name>
    <dbReference type="NCBI Taxonomy" id="467358"/>
    <lineage>
        <taxon>Eukaryota</taxon>
        <taxon>Metazoa</taxon>
        <taxon>Ecdysozoa</taxon>
        <taxon>Arthropoda</taxon>
        <taxon>Hexapoda</taxon>
        <taxon>Insecta</taxon>
        <taxon>Pterygota</taxon>
        <taxon>Neoptera</taxon>
        <taxon>Endopterygota</taxon>
        <taxon>Coleoptera</taxon>
        <taxon>Polyphaga</taxon>
        <taxon>Cucujiformia</taxon>
        <taxon>Curculionidae</taxon>
        <taxon>Ceutorhynchinae</taxon>
        <taxon>Ceutorhynchus</taxon>
    </lineage>
</organism>
<dbReference type="EMBL" id="OU892290">
    <property type="protein sequence ID" value="CAG9763711.1"/>
    <property type="molecule type" value="Genomic_DNA"/>
</dbReference>
<keyword evidence="3" id="KW-1185">Reference proteome</keyword>
<proteinExistence type="predicted"/>
<sequence>MGSMLSLNNNLFSQNLINRPSRGVPQIFSGTTEDPHKSIDPKMATVRVFNSKMRSTRLEEIAKTSEASTHHSTRALFMTTWIAQHPHRAAEVKNHNR</sequence>
<feature type="region of interest" description="Disordered" evidence="1">
    <location>
        <begin position="14"/>
        <end position="39"/>
    </location>
</feature>
<gene>
    <name evidence="2" type="ORF">CEUTPL_LOCUS4369</name>
</gene>
<dbReference type="AlphaFoldDB" id="A0A9N9MFC1"/>